<dbReference type="InterPro" id="IPR040079">
    <property type="entry name" value="Glutathione_S-Trfase"/>
</dbReference>
<reference evidence="4 5" key="1">
    <citation type="submission" date="2016-11" db="EMBL/GenBank/DDBJ databases">
        <authorList>
            <person name="Jaros S."/>
            <person name="Januszkiewicz K."/>
            <person name="Wedrychowicz H."/>
        </authorList>
    </citation>
    <scope>NUCLEOTIDE SEQUENCE [LARGE SCALE GENOMIC DNA]</scope>
    <source>
        <strain evidence="4 5">DSM 19436</strain>
    </source>
</reference>
<dbReference type="Pfam" id="PF00043">
    <property type="entry name" value="GST_C"/>
    <property type="match status" value="1"/>
</dbReference>
<evidence type="ECO:0000313" key="4">
    <source>
        <dbReference type="EMBL" id="SHF62511.1"/>
    </source>
</evidence>
<evidence type="ECO:0000313" key="5">
    <source>
        <dbReference type="Proteomes" id="UP000184485"/>
    </source>
</evidence>
<feature type="domain" description="GST C-terminal" evidence="3">
    <location>
        <begin position="86"/>
        <end position="209"/>
    </location>
</feature>
<comment type="similarity">
    <text evidence="1">Belongs to the GST superfamily.</text>
</comment>
<dbReference type="Gene3D" id="1.20.1050.10">
    <property type="match status" value="1"/>
</dbReference>
<dbReference type="SUPFAM" id="SSF52833">
    <property type="entry name" value="Thioredoxin-like"/>
    <property type="match status" value="1"/>
</dbReference>
<name>A0A1M5D6B6_9HYPH</name>
<dbReference type="PANTHER" id="PTHR44051:SF2">
    <property type="entry name" value="HYPOTHETICAL GLUTATHIONE S-TRANSFERASE LIKE PROTEIN"/>
    <property type="match status" value="1"/>
</dbReference>
<keyword evidence="5" id="KW-1185">Reference proteome</keyword>
<dbReference type="OrthoDB" id="9810080at2"/>
<sequence length="209" mass="23052">MSLALHDYELDADCYTVRLLLSILGITAEKIAVDVHPGHEQRSPTYLALNPRGSLPILVDGDLVLAEAEAILCYLARSEPAGGAFLPEEAAQFGQVVSWLFFVRGPLGAATAARLTAMLEAPGDPEALERQARAAFRVMEDHMTTRHLSGATWFVGDRPTLADIALFPPIALSRDFGIDHDEYPALRRWMRRMRTIPGFITMPGIPDYH</sequence>
<feature type="domain" description="GST N-terminal" evidence="2">
    <location>
        <begin position="1"/>
        <end position="83"/>
    </location>
</feature>
<protein>
    <submittedName>
        <fullName evidence="4">Glutathione S-transferase</fullName>
    </submittedName>
</protein>
<dbReference type="PROSITE" id="PS50405">
    <property type="entry name" value="GST_CTER"/>
    <property type="match status" value="1"/>
</dbReference>
<dbReference type="SFLD" id="SFLDG00358">
    <property type="entry name" value="Main_(cytGST)"/>
    <property type="match status" value="1"/>
</dbReference>
<dbReference type="SUPFAM" id="SSF47616">
    <property type="entry name" value="GST C-terminal domain-like"/>
    <property type="match status" value="1"/>
</dbReference>
<dbReference type="STRING" id="1122133.SAMN02745157_2576"/>
<evidence type="ECO:0000259" key="2">
    <source>
        <dbReference type="PROSITE" id="PS50404"/>
    </source>
</evidence>
<evidence type="ECO:0000259" key="3">
    <source>
        <dbReference type="PROSITE" id="PS50405"/>
    </source>
</evidence>
<dbReference type="AlphaFoldDB" id="A0A1M5D6B6"/>
<accession>A0A1M5D6B6</accession>
<dbReference type="Proteomes" id="UP000184485">
    <property type="component" value="Unassembled WGS sequence"/>
</dbReference>
<dbReference type="EMBL" id="FQUP01000002">
    <property type="protein sequence ID" value="SHF62511.1"/>
    <property type="molecule type" value="Genomic_DNA"/>
</dbReference>
<organism evidence="4 5">
    <name type="scientific">Kaistia soli DSM 19436</name>
    <dbReference type="NCBI Taxonomy" id="1122133"/>
    <lineage>
        <taxon>Bacteria</taxon>
        <taxon>Pseudomonadati</taxon>
        <taxon>Pseudomonadota</taxon>
        <taxon>Alphaproteobacteria</taxon>
        <taxon>Hyphomicrobiales</taxon>
        <taxon>Kaistiaceae</taxon>
        <taxon>Kaistia</taxon>
    </lineage>
</organism>
<dbReference type="InterPro" id="IPR004046">
    <property type="entry name" value="GST_C"/>
</dbReference>
<dbReference type="RefSeq" id="WP_073053251.1">
    <property type="nucleotide sequence ID" value="NZ_FQUP01000002.1"/>
</dbReference>
<dbReference type="GO" id="GO:0016740">
    <property type="term" value="F:transferase activity"/>
    <property type="evidence" value="ECO:0007669"/>
    <property type="project" value="UniProtKB-KW"/>
</dbReference>
<dbReference type="Pfam" id="PF02798">
    <property type="entry name" value="GST_N"/>
    <property type="match status" value="1"/>
</dbReference>
<dbReference type="InterPro" id="IPR036282">
    <property type="entry name" value="Glutathione-S-Trfase_C_sf"/>
</dbReference>
<dbReference type="InterPro" id="IPR010987">
    <property type="entry name" value="Glutathione-S-Trfase_C-like"/>
</dbReference>
<keyword evidence="4" id="KW-0808">Transferase</keyword>
<gene>
    <name evidence="4" type="ORF">SAMN02745157_2576</name>
</gene>
<dbReference type="SFLD" id="SFLDS00019">
    <property type="entry name" value="Glutathione_Transferase_(cytos"/>
    <property type="match status" value="1"/>
</dbReference>
<dbReference type="InterPro" id="IPR036249">
    <property type="entry name" value="Thioredoxin-like_sf"/>
</dbReference>
<dbReference type="InterPro" id="IPR004045">
    <property type="entry name" value="Glutathione_S-Trfase_N"/>
</dbReference>
<evidence type="ECO:0000256" key="1">
    <source>
        <dbReference type="RuleBase" id="RU003494"/>
    </source>
</evidence>
<dbReference type="PROSITE" id="PS50404">
    <property type="entry name" value="GST_NTER"/>
    <property type="match status" value="1"/>
</dbReference>
<dbReference type="PANTHER" id="PTHR44051">
    <property type="entry name" value="GLUTATHIONE S-TRANSFERASE-RELATED"/>
    <property type="match status" value="1"/>
</dbReference>
<proteinExistence type="inferred from homology"/>
<dbReference type="Gene3D" id="3.40.30.10">
    <property type="entry name" value="Glutaredoxin"/>
    <property type="match status" value="1"/>
</dbReference>